<protein>
    <submittedName>
        <fullName evidence="2">Phosphotransferase family protein</fullName>
    </submittedName>
</protein>
<organism evidence="2 3">
    <name type="scientific">Arthrobacter flavus</name>
    <dbReference type="NCBI Taxonomy" id="95172"/>
    <lineage>
        <taxon>Bacteria</taxon>
        <taxon>Bacillati</taxon>
        <taxon>Actinomycetota</taxon>
        <taxon>Actinomycetes</taxon>
        <taxon>Micrococcales</taxon>
        <taxon>Micrococcaceae</taxon>
        <taxon>Arthrobacter</taxon>
    </lineage>
</organism>
<dbReference type="RefSeq" id="WP_343877170.1">
    <property type="nucleotide sequence ID" value="NZ_BAAAIJ010000002.1"/>
</dbReference>
<feature type="domain" description="Aminoglycoside phosphotransferase" evidence="1">
    <location>
        <begin position="166"/>
        <end position="322"/>
    </location>
</feature>
<proteinExistence type="predicted"/>
<dbReference type="EMBL" id="JBHUGA010000002">
    <property type="protein sequence ID" value="MFD1845158.1"/>
    <property type="molecule type" value="Genomic_DNA"/>
</dbReference>
<gene>
    <name evidence="2" type="ORF">ACFSFX_00920</name>
</gene>
<comment type="caution">
    <text evidence="2">The sequence shown here is derived from an EMBL/GenBank/DDBJ whole genome shotgun (WGS) entry which is preliminary data.</text>
</comment>
<evidence type="ECO:0000313" key="3">
    <source>
        <dbReference type="Proteomes" id="UP001597307"/>
    </source>
</evidence>
<evidence type="ECO:0000259" key="1">
    <source>
        <dbReference type="Pfam" id="PF01636"/>
    </source>
</evidence>
<reference evidence="3" key="1">
    <citation type="journal article" date="2019" name="Int. J. Syst. Evol. Microbiol.">
        <title>The Global Catalogue of Microorganisms (GCM) 10K type strain sequencing project: providing services to taxonomists for standard genome sequencing and annotation.</title>
        <authorList>
            <consortium name="The Broad Institute Genomics Platform"/>
            <consortium name="The Broad Institute Genome Sequencing Center for Infectious Disease"/>
            <person name="Wu L."/>
            <person name="Ma J."/>
        </authorList>
    </citation>
    <scope>NUCLEOTIDE SEQUENCE [LARGE SCALE GENOMIC DNA]</scope>
    <source>
        <strain evidence="3">JCM 11496</strain>
    </source>
</reference>
<name>A0ABW4Q397_9MICC</name>
<dbReference type="InterPro" id="IPR002575">
    <property type="entry name" value="Aminoglycoside_PTrfase"/>
</dbReference>
<keyword evidence="3" id="KW-1185">Reference proteome</keyword>
<dbReference type="Pfam" id="PF01636">
    <property type="entry name" value="APH"/>
    <property type="match status" value="1"/>
</dbReference>
<dbReference type="SUPFAM" id="SSF56112">
    <property type="entry name" value="Protein kinase-like (PK-like)"/>
    <property type="match status" value="1"/>
</dbReference>
<dbReference type="Proteomes" id="UP001597307">
    <property type="component" value="Unassembled WGS sequence"/>
</dbReference>
<evidence type="ECO:0000313" key="2">
    <source>
        <dbReference type="EMBL" id="MFD1845158.1"/>
    </source>
</evidence>
<accession>A0ABW4Q397</accession>
<dbReference type="Gene3D" id="3.90.1200.10">
    <property type="match status" value="1"/>
</dbReference>
<dbReference type="InterPro" id="IPR011009">
    <property type="entry name" value="Kinase-like_dom_sf"/>
</dbReference>
<sequence>MTVSPTSTVDMALPGLAPFFDSDQLSELLGRPVRADRLRHKPGTSAVARLREDDGGISWLATYAPPVAVKLEKVFARAVASGLELGHVVLPDHPGHRLVTGPIELDHRLYKPLARFRRAGMERLFTDRVVWVLNYNPQRRVVFEVVRGEERLVCKVGTAVPYADGQLLSQLAASGVPVLETVEPMGLPSSRQLQYFTWFGTGDLSTVEQGNAGAASYAAGVALALLHAQPPAFGTHRWRAPAGSLVDLVEENSLLSPELAGRLERLRAGLEPLLRRPGRAALMHGDFSADQVLVDGSDIRLTDLERCTYGAGASDLGSFAAVEILHGAADGSLAKGSEVLSLPRTAAMLDGYSAGPTGATDSEVLAWTIFHLLSRLSNSFRSCSPTWRHDMANHLELMEDILW</sequence>